<dbReference type="PROSITE" id="PS50943">
    <property type="entry name" value="HTH_CROC1"/>
    <property type="match status" value="1"/>
</dbReference>
<dbReference type="InterPro" id="IPR011051">
    <property type="entry name" value="RmlC_Cupin_sf"/>
</dbReference>
<evidence type="ECO:0000256" key="1">
    <source>
        <dbReference type="ARBA" id="ARBA00023125"/>
    </source>
</evidence>
<dbReference type="Proteomes" id="UP000249091">
    <property type="component" value="Chromosome 1"/>
</dbReference>
<dbReference type="RefSeq" id="WP_072703437.1">
    <property type="nucleotide sequence ID" value="NZ_JAFBBL010000001.1"/>
</dbReference>
<dbReference type="Pfam" id="PF13560">
    <property type="entry name" value="HTH_31"/>
    <property type="match status" value="1"/>
</dbReference>
<keyword evidence="4" id="KW-1185">Reference proteome</keyword>
<organism evidence="3 4">
    <name type="scientific">Rhodococcus coprophilus</name>
    <dbReference type="NCBI Taxonomy" id="38310"/>
    <lineage>
        <taxon>Bacteria</taxon>
        <taxon>Bacillati</taxon>
        <taxon>Actinomycetota</taxon>
        <taxon>Actinomycetes</taxon>
        <taxon>Mycobacteriales</taxon>
        <taxon>Nocardiaceae</taxon>
        <taxon>Rhodococcus</taxon>
    </lineage>
</organism>
<sequence>MTRVVDEQSVRLGRQIRRLRRAQGLTLVQLAERTHLTHSFLSQLERGLTRPSMPSLDRIARALDSTQPALMAAASEPEFVLTPGFETRVLRADEGPAVPAAGGHARMLVPHDSVFHPLEYVGTETTAGTYFSHPEDEFLYVASGFVTVELRDEGCHRLSPGDSLYYRGGTPHRWWASESDEPGYRLLVVKQRIHNGH</sequence>
<accession>A0A2X4X842</accession>
<protein>
    <submittedName>
        <fullName evidence="3">Transcriptional regulator</fullName>
    </submittedName>
</protein>
<dbReference type="AlphaFoldDB" id="A0A2X4X842"/>
<reference evidence="3 4" key="1">
    <citation type="submission" date="2018-06" db="EMBL/GenBank/DDBJ databases">
        <authorList>
            <consortium name="Pathogen Informatics"/>
            <person name="Doyle S."/>
        </authorList>
    </citation>
    <scope>NUCLEOTIDE SEQUENCE [LARGE SCALE GENOMIC DNA]</scope>
    <source>
        <strain evidence="3 4">NCTC10994</strain>
    </source>
</reference>
<dbReference type="GO" id="GO:0003700">
    <property type="term" value="F:DNA-binding transcription factor activity"/>
    <property type="evidence" value="ECO:0007669"/>
    <property type="project" value="TreeGrafter"/>
</dbReference>
<dbReference type="SUPFAM" id="SSF51182">
    <property type="entry name" value="RmlC-like cupins"/>
    <property type="match status" value="1"/>
</dbReference>
<dbReference type="PANTHER" id="PTHR46797">
    <property type="entry name" value="HTH-TYPE TRANSCRIPTIONAL REGULATOR"/>
    <property type="match status" value="1"/>
</dbReference>
<evidence type="ECO:0000313" key="3">
    <source>
        <dbReference type="EMBL" id="SQI35825.1"/>
    </source>
</evidence>
<dbReference type="EMBL" id="LS483468">
    <property type="protein sequence ID" value="SQI35825.1"/>
    <property type="molecule type" value="Genomic_DNA"/>
</dbReference>
<dbReference type="InterPro" id="IPR001387">
    <property type="entry name" value="Cro/C1-type_HTH"/>
</dbReference>
<dbReference type="SMART" id="SM00530">
    <property type="entry name" value="HTH_XRE"/>
    <property type="match status" value="1"/>
</dbReference>
<evidence type="ECO:0000313" key="4">
    <source>
        <dbReference type="Proteomes" id="UP000249091"/>
    </source>
</evidence>
<dbReference type="InterPro" id="IPR014710">
    <property type="entry name" value="RmlC-like_jellyroll"/>
</dbReference>
<dbReference type="CDD" id="cd00093">
    <property type="entry name" value="HTH_XRE"/>
    <property type="match status" value="1"/>
</dbReference>
<dbReference type="CDD" id="cd02209">
    <property type="entry name" value="cupin_XRE_C"/>
    <property type="match status" value="1"/>
</dbReference>
<gene>
    <name evidence="3" type="primary">sinR_2</name>
    <name evidence="3" type="ORF">NCTC10994_03135</name>
</gene>
<dbReference type="KEGG" id="rcr:NCTC10994_03135"/>
<keyword evidence="1" id="KW-0238">DNA-binding</keyword>
<dbReference type="PANTHER" id="PTHR46797:SF1">
    <property type="entry name" value="METHYLPHOSPHONATE SYNTHASE"/>
    <property type="match status" value="1"/>
</dbReference>
<dbReference type="GO" id="GO:0005829">
    <property type="term" value="C:cytosol"/>
    <property type="evidence" value="ECO:0007669"/>
    <property type="project" value="TreeGrafter"/>
</dbReference>
<dbReference type="SUPFAM" id="SSF47413">
    <property type="entry name" value="lambda repressor-like DNA-binding domains"/>
    <property type="match status" value="1"/>
</dbReference>
<dbReference type="InterPro" id="IPR050807">
    <property type="entry name" value="TransReg_Diox_bact_type"/>
</dbReference>
<dbReference type="InterPro" id="IPR013096">
    <property type="entry name" value="Cupin_2"/>
</dbReference>
<dbReference type="GO" id="GO:0003677">
    <property type="term" value="F:DNA binding"/>
    <property type="evidence" value="ECO:0007669"/>
    <property type="project" value="UniProtKB-KW"/>
</dbReference>
<dbReference type="InterPro" id="IPR010982">
    <property type="entry name" value="Lambda_DNA-bd_dom_sf"/>
</dbReference>
<proteinExistence type="predicted"/>
<feature type="domain" description="HTH cro/C1-type" evidence="2">
    <location>
        <begin position="16"/>
        <end position="70"/>
    </location>
</feature>
<evidence type="ECO:0000259" key="2">
    <source>
        <dbReference type="PROSITE" id="PS50943"/>
    </source>
</evidence>
<dbReference type="Gene3D" id="2.60.120.10">
    <property type="entry name" value="Jelly Rolls"/>
    <property type="match status" value="1"/>
</dbReference>
<dbReference type="Pfam" id="PF07883">
    <property type="entry name" value="Cupin_2"/>
    <property type="match status" value="1"/>
</dbReference>
<dbReference type="Gene3D" id="1.10.260.40">
    <property type="entry name" value="lambda repressor-like DNA-binding domains"/>
    <property type="match status" value="1"/>
</dbReference>
<name>A0A2X4X842_9NOCA</name>
<dbReference type="STRING" id="1219011.GCA_001895045_03596"/>